<evidence type="ECO:0008006" key="8">
    <source>
        <dbReference type="Google" id="ProtNLM"/>
    </source>
</evidence>
<comment type="caution">
    <text evidence="6">The sequence shown here is derived from an EMBL/GenBank/DDBJ whole genome shotgun (WGS) entry which is preliminary data.</text>
</comment>
<evidence type="ECO:0000313" key="6">
    <source>
        <dbReference type="EMBL" id="MBD3364053.1"/>
    </source>
</evidence>
<keyword evidence="2 5" id="KW-0812">Transmembrane</keyword>
<dbReference type="Gene3D" id="1.20.120.1630">
    <property type="match status" value="1"/>
</dbReference>
<feature type="transmembrane region" description="Helical" evidence="5">
    <location>
        <begin position="53"/>
        <end position="75"/>
    </location>
</feature>
<dbReference type="GO" id="GO:0016740">
    <property type="term" value="F:transferase activity"/>
    <property type="evidence" value="ECO:0007669"/>
    <property type="project" value="UniProtKB-ARBA"/>
</dbReference>
<dbReference type="PANTHER" id="PTHR12714:SF9">
    <property type="entry name" value="PROTEIN-S-ISOPRENYLCYSTEINE O-METHYLTRANSFERASE"/>
    <property type="match status" value="1"/>
</dbReference>
<evidence type="ECO:0000256" key="5">
    <source>
        <dbReference type="SAM" id="Phobius"/>
    </source>
</evidence>
<proteinExistence type="predicted"/>
<evidence type="ECO:0000313" key="7">
    <source>
        <dbReference type="Proteomes" id="UP000630660"/>
    </source>
</evidence>
<evidence type="ECO:0000256" key="4">
    <source>
        <dbReference type="ARBA" id="ARBA00023136"/>
    </source>
</evidence>
<dbReference type="AlphaFoldDB" id="A0A9D5K7Z3"/>
<accession>A0A9D5K7Z3</accession>
<protein>
    <recommendedName>
        <fullName evidence="8">Isoprenylcysteine carboxylmethyltransferase family protein</fullName>
    </recommendedName>
</protein>
<dbReference type="PANTHER" id="PTHR12714">
    <property type="entry name" value="PROTEIN-S ISOPRENYLCYSTEINE O-METHYLTRANSFERASE"/>
    <property type="match status" value="1"/>
</dbReference>
<name>A0A9D5K7Z3_UNCW3</name>
<evidence type="ECO:0000256" key="1">
    <source>
        <dbReference type="ARBA" id="ARBA00004127"/>
    </source>
</evidence>
<dbReference type="GO" id="GO:0012505">
    <property type="term" value="C:endomembrane system"/>
    <property type="evidence" value="ECO:0007669"/>
    <property type="project" value="UniProtKB-SubCell"/>
</dbReference>
<gene>
    <name evidence="6" type="ORF">GF359_02440</name>
</gene>
<organism evidence="6 7">
    <name type="scientific">candidate division WOR-3 bacterium</name>
    <dbReference type="NCBI Taxonomy" id="2052148"/>
    <lineage>
        <taxon>Bacteria</taxon>
        <taxon>Bacteria division WOR-3</taxon>
    </lineage>
</organism>
<sequence length="231" mass="26072">MAWFERMRFVAILAYSLGCFGLLVGINIYLLIKKQESILGSFNLKRIPAWLRWLPFFGVAGLVFMLAYCVTFLFFPRIVDVMLCIPFLTIIPVEIAGAVLMVAGSAFITIGMLQLGPSARFLFPKRKTELVTSGVFAFSRNPVYLGLNSSLIGVFLLLPSVGFLIALVFFLATNHYRVLEEEHFLLATFGGEYEEYCRRTGRYGPKSLRKLLKKGKTDDTLHTIDQRNFSG</sequence>
<dbReference type="Proteomes" id="UP000630660">
    <property type="component" value="Unassembled WGS sequence"/>
</dbReference>
<dbReference type="EMBL" id="WJKJ01000074">
    <property type="protein sequence ID" value="MBD3364053.1"/>
    <property type="molecule type" value="Genomic_DNA"/>
</dbReference>
<feature type="transmembrane region" description="Helical" evidence="5">
    <location>
        <begin position="151"/>
        <end position="172"/>
    </location>
</feature>
<evidence type="ECO:0000256" key="3">
    <source>
        <dbReference type="ARBA" id="ARBA00022989"/>
    </source>
</evidence>
<keyword evidence="3 5" id="KW-1133">Transmembrane helix</keyword>
<comment type="subcellular location">
    <subcellularLocation>
        <location evidence="1">Endomembrane system</location>
        <topology evidence="1">Multi-pass membrane protein</topology>
    </subcellularLocation>
</comment>
<keyword evidence="4 5" id="KW-0472">Membrane</keyword>
<evidence type="ECO:0000256" key="2">
    <source>
        <dbReference type="ARBA" id="ARBA00022692"/>
    </source>
</evidence>
<dbReference type="InterPro" id="IPR007318">
    <property type="entry name" value="Phopholipid_MeTrfase"/>
</dbReference>
<feature type="transmembrane region" description="Helical" evidence="5">
    <location>
        <begin position="95"/>
        <end position="116"/>
    </location>
</feature>
<dbReference type="Pfam" id="PF04191">
    <property type="entry name" value="PEMT"/>
    <property type="match status" value="1"/>
</dbReference>
<reference evidence="6" key="1">
    <citation type="submission" date="2019-11" db="EMBL/GenBank/DDBJ databases">
        <title>Microbial mats filling the niche in hypersaline microbial mats.</title>
        <authorList>
            <person name="Wong H.L."/>
            <person name="Macleod F.I."/>
            <person name="White R.A. III"/>
            <person name="Burns B.P."/>
        </authorList>
    </citation>
    <scope>NUCLEOTIDE SEQUENCE</scope>
    <source>
        <strain evidence="6">Bin_327</strain>
    </source>
</reference>
<feature type="transmembrane region" description="Helical" evidence="5">
    <location>
        <begin position="12"/>
        <end position="32"/>
    </location>
</feature>